<gene>
    <name evidence="1" type="ORF">DesyoDRAFT_1419</name>
</gene>
<name>H5XTH7_9FIRM</name>
<dbReference type="HOGENOM" id="CLU_3308610_0_0_9"/>
<protein>
    <submittedName>
        <fullName evidence="1">Uncharacterized protein</fullName>
    </submittedName>
</protein>
<accession>H5XTH7</accession>
<organism evidence="1 2">
    <name type="scientific">Desulfosporosinus youngiae DSM 17734</name>
    <dbReference type="NCBI Taxonomy" id="768710"/>
    <lineage>
        <taxon>Bacteria</taxon>
        <taxon>Bacillati</taxon>
        <taxon>Bacillota</taxon>
        <taxon>Clostridia</taxon>
        <taxon>Eubacteriales</taxon>
        <taxon>Desulfitobacteriaceae</taxon>
        <taxon>Desulfosporosinus</taxon>
    </lineage>
</organism>
<evidence type="ECO:0000313" key="2">
    <source>
        <dbReference type="Proteomes" id="UP000005104"/>
    </source>
</evidence>
<reference evidence="1 2" key="1">
    <citation type="submission" date="2011-11" db="EMBL/GenBank/DDBJ databases">
        <title>The Noncontiguous Finished genome of Desulfosporosinus youngiae DSM 17734.</title>
        <authorList>
            <consortium name="US DOE Joint Genome Institute (JGI-PGF)"/>
            <person name="Lucas S."/>
            <person name="Han J."/>
            <person name="Lapidus A."/>
            <person name="Cheng J.-F."/>
            <person name="Goodwin L."/>
            <person name="Pitluck S."/>
            <person name="Peters L."/>
            <person name="Ovchinnikova G."/>
            <person name="Lu M."/>
            <person name="Land M.L."/>
            <person name="Hauser L."/>
            <person name="Pester M."/>
            <person name="Spring S."/>
            <person name="Ollivier B."/>
            <person name="Rattei T."/>
            <person name="Klenk H.-P."/>
            <person name="Wagner M."/>
            <person name="Loy A."/>
            <person name="Woyke T.J."/>
        </authorList>
    </citation>
    <scope>NUCLEOTIDE SEQUENCE [LARGE SCALE GENOMIC DNA]</scope>
    <source>
        <strain evidence="1 2">DSM 17734</strain>
    </source>
</reference>
<dbReference type="Proteomes" id="UP000005104">
    <property type="component" value="Chromosome"/>
</dbReference>
<dbReference type="EMBL" id="CM001441">
    <property type="protein sequence ID" value="EHQ88576.1"/>
    <property type="molecule type" value="Genomic_DNA"/>
</dbReference>
<dbReference type="STRING" id="768710.DesyoDRAFT_1419"/>
<sequence>MGPAYEAMTKWVNEQYKNERHWKIPYYTEPTKLHFREST</sequence>
<keyword evidence="2" id="KW-1185">Reference proteome</keyword>
<evidence type="ECO:0000313" key="1">
    <source>
        <dbReference type="EMBL" id="EHQ88576.1"/>
    </source>
</evidence>
<dbReference type="AlphaFoldDB" id="H5XTH7"/>
<proteinExistence type="predicted"/>